<protein>
    <submittedName>
        <fullName evidence="1">Uncharacterized protein</fullName>
    </submittedName>
</protein>
<reference evidence="1" key="1">
    <citation type="submission" date="2024-07" db="EMBL/GenBank/DDBJ databases">
        <title>A survey of Mimosa microsymbionts across Brazilian biomes reveals a high diversity of Paraburkholderia nodulating endemic species, but also that Cupriavidus is common as a symbiont of widespread species.</title>
        <authorList>
            <person name="Rouws L."/>
            <person name="Barauna A."/>
            <person name="Beukes C."/>
            <person name="Rouws J.R.C."/>
            <person name="De Faria S.M."/>
            <person name="Gross E."/>
            <person name="Bueno Dos Reis Junior F."/>
            <person name="Simon M.F."/>
            <person name="Maluk M."/>
            <person name="Odee D.W."/>
            <person name="Kenicer G."/>
            <person name="Young J.P.W."/>
            <person name="Reis V.M."/>
            <person name="Zilli J."/>
            <person name="James E.K."/>
        </authorList>
    </citation>
    <scope>NUCLEOTIDE SEQUENCE</scope>
    <source>
        <strain evidence="1">EG181B</strain>
    </source>
</reference>
<sequence length="361" mass="39426">MKHRGVVYDVGLNFNGNGLSVEPFDPALVKHDFGVIANVLHANAVRIEGEVIDRLESAARVAAEYGLTVFFNPWKMGASVEETLGYLKGAAQVAEKLMHQGVDIVFVAGCEYSIFSKGVFSGETFNERVSWFASQYAAGESISDGIPASLQEPNQRLNDILVQFATVIRAEFSGALTYSAGVWEDVDWSIFDWVGVDYYRRGEHEVEYLAGLDRYKAHGTPLAVMEFGCCAYEGAAAPGDGGFTTLLGVNPDGSGFFKDDIVPTRSETEQANYVETQLSLFVDAGVDAAFVFVFSFPCMPIGEGAKDLDMMSFSLVKTYSASDTRSKAVPPWAPKAAYHRVADHYKKLAEAEGSYNRSDPR</sequence>
<proteinExistence type="predicted"/>
<dbReference type="EMBL" id="JBFRCH010000004">
    <property type="protein sequence ID" value="MEX3932142.1"/>
    <property type="molecule type" value="Genomic_DNA"/>
</dbReference>
<evidence type="ECO:0000313" key="1">
    <source>
        <dbReference type="EMBL" id="MEX3932142.1"/>
    </source>
</evidence>
<evidence type="ECO:0000313" key="2">
    <source>
        <dbReference type="Proteomes" id="UP001558850"/>
    </source>
</evidence>
<organism evidence="1 2">
    <name type="scientific">Paraburkholderia phymatum</name>
    <dbReference type="NCBI Taxonomy" id="148447"/>
    <lineage>
        <taxon>Bacteria</taxon>
        <taxon>Pseudomonadati</taxon>
        <taxon>Pseudomonadota</taxon>
        <taxon>Betaproteobacteria</taxon>
        <taxon>Burkholderiales</taxon>
        <taxon>Burkholderiaceae</taxon>
        <taxon>Paraburkholderia</taxon>
    </lineage>
</organism>
<accession>A0ACC6TXZ9</accession>
<dbReference type="Proteomes" id="UP001558850">
    <property type="component" value="Unassembled WGS sequence"/>
</dbReference>
<comment type="caution">
    <text evidence="1">The sequence shown here is derived from an EMBL/GenBank/DDBJ whole genome shotgun (WGS) entry which is preliminary data.</text>
</comment>
<keyword evidence="2" id="KW-1185">Reference proteome</keyword>
<gene>
    <name evidence="1" type="ORF">AB4Y32_10085</name>
</gene>
<name>A0ACC6TXZ9_9BURK</name>